<reference evidence="2 3" key="1">
    <citation type="submission" date="2016-04" db="EMBL/GenBank/DDBJ databases">
        <title>A degradative enzymes factory behind the ericoid mycorrhizal symbiosis.</title>
        <authorList>
            <consortium name="DOE Joint Genome Institute"/>
            <person name="Martino E."/>
            <person name="Morin E."/>
            <person name="Grelet G."/>
            <person name="Kuo A."/>
            <person name="Kohler A."/>
            <person name="Daghino S."/>
            <person name="Barry K."/>
            <person name="Choi C."/>
            <person name="Cichocki N."/>
            <person name="Clum A."/>
            <person name="Copeland A."/>
            <person name="Hainaut M."/>
            <person name="Haridas S."/>
            <person name="Labutti K."/>
            <person name="Lindquist E."/>
            <person name="Lipzen A."/>
            <person name="Khouja H.-R."/>
            <person name="Murat C."/>
            <person name="Ohm R."/>
            <person name="Olson A."/>
            <person name="Spatafora J."/>
            <person name="Veneault-Fourrey C."/>
            <person name="Henrissat B."/>
            <person name="Grigoriev I."/>
            <person name="Martin F."/>
            <person name="Perotto S."/>
        </authorList>
    </citation>
    <scope>NUCLEOTIDE SEQUENCE [LARGE SCALE GENOMIC DNA]</scope>
    <source>
        <strain evidence="2 3">F</strain>
    </source>
</reference>
<dbReference type="InterPro" id="IPR052711">
    <property type="entry name" value="Zinc_ADH-like"/>
</dbReference>
<gene>
    <name evidence="2" type="ORF">L207DRAFT_580965</name>
</gene>
<dbReference type="GO" id="GO:0016491">
    <property type="term" value="F:oxidoreductase activity"/>
    <property type="evidence" value="ECO:0007669"/>
    <property type="project" value="InterPro"/>
</dbReference>
<protein>
    <submittedName>
        <fullName evidence="2">Putative zinc-type alcohol dehydrogenase-like protein</fullName>
    </submittedName>
</protein>
<dbReference type="STRING" id="1149755.A0A2J6RUV4"/>
<dbReference type="InterPro" id="IPR011032">
    <property type="entry name" value="GroES-like_sf"/>
</dbReference>
<dbReference type="SUPFAM" id="SSF51735">
    <property type="entry name" value="NAD(P)-binding Rossmann-fold domains"/>
    <property type="match status" value="1"/>
</dbReference>
<dbReference type="CDD" id="cd08276">
    <property type="entry name" value="MDR7"/>
    <property type="match status" value="1"/>
</dbReference>
<keyword evidence="3" id="KW-1185">Reference proteome</keyword>
<name>A0A2J6RUV4_HYAVF</name>
<dbReference type="PANTHER" id="PTHR45033:SF2">
    <property type="entry name" value="ZINC-TYPE ALCOHOL DEHYDROGENASE-LIKE PROTEIN C1773.06C"/>
    <property type="match status" value="1"/>
</dbReference>
<evidence type="ECO:0000259" key="1">
    <source>
        <dbReference type="SMART" id="SM00829"/>
    </source>
</evidence>
<accession>A0A2J6RUV4</accession>
<dbReference type="Proteomes" id="UP000235786">
    <property type="component" value="Unassembled WGS sequence"/>
</dbReference>
<dbReference type="PANTHER" id="PTHR45033">
    <property type="match status" value="1"/>
</dbReference>
<organism evidence="2 3">
    <name type="scientific">Hyaloscypha variabilis (strain UAMH 11265 / GT02V1 / F)</name>
    <name type="common">Meliniomyces variabilis</name>
    <dbReference type="NCBI Taxonomy" id="1149755"/>
    <lineage>
        <taxon>Eukaryota</taxon>
        <taxon>Fungi</taxon>
        <taxon>Dikarya</taxon>
        <taxon>Ascomycota</taxon>
        <taxon>Pezizomycotina</taxon>
        <taxon>Leotiomycetes</taxon>
        <taxon>Helotiales</taxon>
        <taxon>Hyaloscyphaceae</taxon>
        <taxon>Hyaloscypha</taxon>
        <taxon>Hyaloscypha variabilis</taxon>
    </lineage>
</organism>
<evidence type="ECO:0000313" key="2">
    <source>
        <dbReference type="EMBL" id="PMD42298.1"/>
    </source>
</evidence>
<dbReference type="Gene3D" id="3.40.50.720">
    <property type="entry name" value="NAD(P)-binding Rossmann-like Domain"/>
    <property type="match status" value="1"/>
</dbReference>
<dbReference type="AlphaFoldDB" id="A0A2J6RUV4"/>
<dbReference type="Gene3D" id="3.90.180.10">
    <property type="entry name" value="Medium-chain alcohol dehydrogenases, catalytic domain"/>
    <property type="match status" value="1"/>
</dbReference>
<dbReference type="SMART" id="SM00829">
    <property type="entry name" value="PKS_ER"/>
    <property type="match status" value="1"/>
</dbReference>
<dbReference type="InterPro" id="IPR020843">
    <property type="entry name" value="ER"/>
</dbReference>
<dbReference type="Pfam" id="PF00107">
    <property type="entry name" value="ADH_zinc_N"/>
    <property type="match status" value="1"/>
</dbReference>
<dbReference type="EMBL" id="KZ613943">
    <property type="protein sequence ID" value="PMD42298.1"/>
    <property type="molecule type" value="Genomic_DNA"/>
</dbReference>
<dbReference type="Pfam" id="PF08240">
    <property type="entry name" value="ADH_N"/>
    <property type="match status" value="1"/>
</dbReference>
<sequence length="350" mass="37264">MTSAYQVHLVDTSRDHNSTTALQNLVLRTDIPKPIPGPGEALVRIRAAALNYRDLLVLVSSPFYIPTTSGISPLADGAGTIVETGPGSIWEDSIGMNVLLCANQAWIDGSDAAQYIVERTLGAANVDGTLRQYAIVADHLLVKSPKNLSHEEAASMVAAGGTAIHALTSIDIREGTTVLTQGTGGVSCFAIQYAAAMGARVIATSSSDTKLEIAKRLGATELINYNKTPQWAHEVLRLTHGRGVDLVVDVGGAGTVEQSIKCARDGGMISLVGFLTESTKTDLVPSLLFGGKTLRGIRGNSKAMLQEAVNLVEEHDLHPVMEQPFEWEDAHEAYKALKAQKFVGKLVIKV</sequence>
<dbReference type="OrthoDB" id="3509362at2759"/>
<evidence type="ECO:0000313" key="3">
    <source>
        <dbReference type="Proteomes" id="UP000235786"/>
    </source>
</evidence>
<proteinExistence type="predicted"/>
<feature type="domain" description="Enoyl reductase (ER)" evidence="1">
    <location>
        <begin position="20"/>
        <end position="348"/>
    </location>
</feature>
<dbReference type="InterPro" id="IPR036291">
    <property type="entry name" value="NAD(P)-bd_dom_sf"/>
</dbReference>
<dbReference type="SUPFAM" id="SSF50129">
    <property type="entry name" value="GroES-like"/>
    <property type="match status" value="1"/>
</dbReference>
<dbReference type="InterPro" id="IPR013149">
    <property type="entry name" value="ADH-like_C"/>
</dbReference>
<dbReference type="InterPro" id="IPR013154">
    <property type="entry name" value="ADH-like_N"/>
</dbReference>